<proteinExistence type="predicted"/>
<feature type="chain" id="PRO_5035799371" evidence="1">
    <location>
        <begin position="20"/>
        <end position="83"/>
    </location>
</feature>
<protein>
    <submittedName>
        <fullName evidence="2">Uncharacterized protein</fullName>
    </submittedName>
</protein>
<evidence type="ECO:0000313" key="3">
    <source>
        <dbReference type="Proteomes" id="UP000835052"/>
    </source>
</evidence>
<evidence type="ECO:0000313" key="2">
    <source>
        <dbReference type="EMBL" id="CAD6199576.1"/>
    </source>
</evidence>
<dbReference type="AlphaFoldDB" id="A0A8S1HUT0"/>
<dbReference type="EMBL" id="CAJGYM010000184">
    <property type="protein sequence ID" value="CAD6199576.1"/>
    <property type="molecule type" value="Genomic_DNA"/>
</dbReference>
<keyword evidence="3" id="KW-1185">Reference proteome</keyword>
<name>A0A8S1HUT0_9PELO</name>
<dbReference type="OrthoDB" id="5850318at2759"/>
<reference evidence="2" key="1">
    <citation type="submission" date="2020-10" db="EMBL/GenBank/DDBJ databases">
        <authorList>
            <person name="Kikuchi T."/>
        </authorList>
    </citation>
    <scope>NUCLEOTIDE SEQUENCE</scope>
    <source>
        <strain evidence="2">NKZ352</strain>
    </source>
</reference>
<feature type="signal peptide" evidence="1">
    <location>
        <begin position="1"/>
        <end position="19"/>
    </location>
</feature>
<comment type="caution">
    <text evidence="2">The sequence shown here is derived from an EMBL/GenBank/DDBJ whole genome shotgun (WGS) entry which is preliminary data.</text>
</comment>
<organism evidence="2 3">
    <name type="scientific">Caenorhabditis auriculariae</name>
    <dbReference type="NCBI Taxonomy" id="2777116"/>
    <lineage>
        <taxon>Eukaryota</taxon>
        <taxon>Metazoa</taxon>
        <taxon>Ecdysozoa</taxon>
        <taxon>Nematoda</taxon>
        <taxon>Chromadorea</taxon>
        <taxon>Rhabditida</taxon>
        <taxon>Rhabditina</taxon>
        <taxon>Rhabditomorpha</taxon>
        <taxon>Rhabditoidea</taxon>
        <taxon>Rhabditidae</taxon>
        <taxon>Peloderinae</taxon>
        <taxon>Caenorhabditis</taxon>
    </lineage>
</organism>
<dbReference type="Proteomes" id="UP000835052">
    <property type="component" value="Unassembled WGS sequence"/>
</dbReference>
<accession>A0A8S1HUT0</accession>
<keyword evidence="1" id="KW-0732">Signal</keyword>
<sequence length="83" mass="9725">MQRFLIAIVFSLLVTLCAAQQNFNPEEAYVLDEVDKRSPSAKWMRFGKRSPSAKWMRFGKRSPSAKWMRFGKRSGFEADELEY</sequence>
<gene>
    <name evidence="2" type="ORF">CAUJ_LOCUS15478</name>
</gene>
<evidence type="ECO:0000256" key="1">
    <source>
        <dbReference type="SAM" id="SignalP"/>
    </source>
</evidence>